<dbReference type="PANTHER" id="PTHR39607">
    <property type="entry name" value="XANTHOCILLIN BIOSYNTHESIS CLUSTER TRANSCRIPTION FACTOR XANC-RELATED"/>
    <property type="match status" value="1"/>
</dbReference>
<dbReference type="GeneID" id="63717747"/>
<dbReference type="CDD" id="cd14688">
    <property type="entry name" value="bZIP_YAP"/>
    <property type="match status" value="1"/>
</dbReference>
<dbReference type="EMBL" id="LAYC01000002">
    <property type="protein sequence ID" value="KYK58091.1"/>
    <property type="molecule type" value="Genomic_DNA"/>
</dbReference>
<dbReference type="RefSeq" id="XP_040657443.1">
    <property type="nucleotide sequence ID" value="XM_040802410.1"/>
</dbReference>
<comment type="caution">
    <text evidence="2">The sequence shown here is derived from an EMBL/GenBank/DDBJ whole genome shotgun (WGS) entry which is preliminary data.</text>
</comment>
<evidence type="ECO:0008006" key="4">
    <source>
        <dbReference type="Google" id="ProtNLM"/>
    </source>
</evidence>
<dbReference type="InterPro" id="IPR046347">
    <property type="entry name" value="bZIP_sf"/>
</dbReference>
<gene>
    <name evidence="2" type="ORF">DCS_05104</name>
</gene>
<dbReference type="Gene3D" id="1.20.5.170">
    <property type="match status" value="1"/>
</dbReference>
<feature type="region of interest" description="Disordered" evidence="1">
    <location>
        <begin position="1"/>
        <end position="90"/>
    </location>
</feature>
<dbReference type="InterPro" id="IPR052635">
    <property type="entry name" value="Sec_Metab_Biosynth_Reg"/>
</dbReference>
<dbReference type="Proteomes" id="UP000076580">
    <property type="component" value="Chromosome 02"/>
</dbReference>
<protein>
    <recommendedName>
        <fullName evidence="4">BZIP domain-containing protein</fullName>
    </recommendedName>
</protein>
<feature type="compositionally biased region" description="Basic and acidic residues" evidence="1">
    <location>
        <begin position="63"/>
        <end position="79"/>
    </location>
</feature>
<feature type="region of interest" description="Disordered" evidence="1">
    <location>
        <begin position="103"/>
        <end position="137"/>
    </location>
</feature>
<reference evidence="2 3" key="1">
    <citation type="journal article" date="2016" name="Sci. Rep.">
        <title>Insights into Adaptations to a Near-Obligate Nematode Endoparasitic Lifestyle from the Finished Genome of Drechmeria coniospora.</title>
        <authorList>
            <person name="Zhang L."/>
            <person name="Zhou Z."/>
            <person name="Guo Q."/>
            <person name="Fokkens L."/>
            <person name="Miskei M."/>
            <person name="Pocsi I."/>
            <person name="Zhang W."/>
            <person name="Chen M."/>
            <person name="Wang L."/>
            <person name="Sun Y."/>
            <person name="Donzelli B.G."/>
            <person name="Gibson D.M."/>
            <person name="Nelson D.R."/>
            <person name="Luo J.G."/>
            <person name="Rep M."/>
            <person name="Liu H."/>
            <person name="Yang S."/>
            <person name="Wang J."/>
            <person name="Krasnoff S.B."/>
            <person name="Xu Y."/>
            <person name="Molnar I."/>
            <person name="Lin M."/>
        </authorList>
    </citation>
    <scope>NUCLEOTIDE SEQUENCE [LARGE SCALE GENOMIC DNA]</scope>
    <source>
        <strain evidence="2 3">ARSEF 6962</strain>
    </source>
</reference>
<feature type="compositionally biased region" description="Low complexity" evidence="1">
    <location>
        <begin position="19"/>
        <end position="38"/>
    </location>
</feature>
<proteinExistence type="predicted"/>
<name>A0A151GM40_DRECN</name>
<dbReference type="AlphaFoldDB" id="A0A151GM40"/>
<organism evidence="2 3">
    <name type="scientific">Drechmeria coniospora</name>
    <name type="common">Nematophagous fungus</name>
    <name type="synonym">Meria coniospora</name>
    <dbReference type="NCBI Taxonomy" id="98403"/>
    <lineage>
        <taxon>Eukaryota</taxon>
        <taxon>Fungi</taxon>
        <taxon>Dikarya</taxon>
        <taxon>Ascomycota</taxon>
        <taxon>Pezizomycotina</taxon>
        <taxon>Sordariomycetes</taxon>
        <taxon>Hypocreomycetidae</taxon>
        <taxon>Hypocreales</taxon>
        <taxon>Ophiocordycipitaceae</taxon>
        <taxon>Drechmeria</taxon>
    </lineage>
</organism>
<dbReference type="GO" id="GO:0003700">
    <property type="term" value="F:DNA-binding transcription factor activity"/>
    <property type="evidence" value="ECO:0007669"/>
    <property type="project" value="InterPro"/>
</dbReference>
<keyword evidence="3" id="KW-1185">Reference proteome</keyword>
<feature type="compositionally biased region" description="Basic and acidic residues" evidence="1">
    <location>
        <begin position="105"/>
        <end position="120"/>
    </location>
</feature>
<accession>A0A151GM40</accession>
<evidence type="ECO:0000313" key="3">
    <source>
        <dbReference type="Proteomes" id="UP000076580"/>
    </source>
</evidence>
<dbReference type="InParanoid" id="A0A151GM40"/>
<dbReference type="SUPFAM" id="SSF57959">
    <property type="entry name" value="Leucine zipper domain"/>
    <property type="match status" value="1"/>
</dbReference>
<evidence type="ECO:0000313" key="2">
    <source>
        <dbReference type="EMBL" id="KYK58091.1"/>
    </source>
</evidence>
<sequence>MNLRAKTVADCALPDLTISSPSNTSPPSSTSTPLSSPVPTTPSPQREMENKRANWMTSLPNPKELRKEDDWTRAKDPKEKKRIQNRVAQRSYRYRMKARLGELQARLDDREGQKSKRQLSDGESTPSPGSAGENRRMRRMMQPSAYGPAVREFGSSRNPLTDRARHIIHCPPYSYATSLPLGKVHRGLLTPPGPLQYDQPVSGPEKCLHDVKRLQWQPTHRLDNNDLQYDASNTPVPGCYGVADIMDPSNICPSEQMLLMNGLSPALTDSIAANLWDADSLDVTWRHPSPVADSMACLQNAAVHAPITSQTLMSTSALGPEPCLPGRSSAEEPRFDGIEQHVAAAGMETLNDSSVAFFGDSFRETTPPANKQNCGQHKEPAAKVVSDLAQPWNCWEQIGFGEPFLSAVESMLISESSRGRNSVLAQVKPLIDTSDGKMPPITAGFLSRLLHGVQHELPTAWSLAMALSVDRHSWQCDRPRTTLASILMSQLSGLIPKEQLLQLIGACL</sequence>
<dbReference type="PANTHER" id="PTHR39607:SF1">
    <property type="entry name" value="B-ZIP TRANSCRIPTION FACTOR (EUROFUNG)"/>
    <property type="match status" value="1"/>
</dbReference>
<evidence type="ECO:0000256" key="1">
    <source>
        <dbReference type="SAM" id="MobiDB-lite"/>
    </source>
</evidence>